<dbReference type="InterPro" id="IPR029063">
    <property type="entry name" value="SAM-dependent_MTases_sf"/>
</dbReference>
<evidence type="ECO:0000313" key="8">
    <source>
        <dbReference type="EMBL" id="RDU59544.1"/>
    </source>
</evidence>
<dbReference type="EMBL" id="NXLR01000011">
    <property type="protein sequence ID" value="RDU59544.1"/>
    <property type="molecule type" value="Genomic_DNA"/>
</dbReference>
<dbReference type="Gene3D" id="3.40.50.150">
    <property type="entry name" value="Vaccinia Virus protein VP39"/>
    <property type="match status" value="1"/>
</dbReference>
<feature type="domain" description="Release factor glutamine methyltransferase N-terminal" evidence="7">
    <location>
        <begin position="11"/>
        <end position="81"/>
    </location>
</feature>
<keyword evidence="3 8" id="KW-0808">Transferase</keyword>
<dbReference type="SUPFAM" id="SSF53335">
    <property type="entry name" value="S-adenosyl-L-methionine-dependent methyltransferases"/>
    <property type="match status" value="1"/>
</dbReference>
<dbReference type="InterPro" id="IPR002052">
    <property type="entry name" value="DNA_methylase_N6_adenine_CS"/>
</dbReference>
<evidence type="ECO:0000256" key="2">
    <source>
        <dbReference type="ARBA" id="ARBA00022603"/>
    </source>
</evidence>
<name>A0A3D8I463_9HELI</name>
<dbReference type="Pfam" id="PF05175">
    <property type="entry name" value="MTS"/>
    <property type="match status" value="1"/>
</dbReference>
<evidence type="ECO:0000259" key="6">
    <source>
        <dbReference type="Pfam" id="PF05175"/>
    </source>
</evidence>
<dbReference type="PANTHER" id="PTHR18895:SF74">
    <property type="entry name" value="MTRF1L RELEASE FACTOR GLUTAMINE METHYLTRANSFERASE"/>
    <property type="match status" value="1"/>
</dbReference>
<comment type="catalytic activity">
    <reaction evidence="5">
        <text>L-glutaminyl-[peptide chain release factor] + S-adenosyl-L-methionine = N(5)-methyl-L-glutaminyl-[peptide chain release factor] + S-adenosyl-L-homocysteine + H(+)</text>
        <dbReference type="Rhea" id="RHEA:42896"/>
        <dbReference type="Rhea" id="RHEA-COMP:10271"/>
        <dbReference type="Rhea" id="RHEA-COMP:10272"/>
        <dbReference type="ChEBI" id="CHEBI:15378"/>
        <dbReference type="ChEBI" id="CHEBI:30011"/>
        <dbReference type="ChEBI" id="CHEBI:57856"/>
        <dbReference type="ChEBI" id="CHEBI:59789"/>
        <dbReference type="ChEBI" id="CHEBI:61891"/>
        <dbReference type="EC" id="2.1.1.297"/>
    </reaction>
</comment>
<keyword evidence="9" id="KW-1185">Reference proteome</keyword>
<dbReference type="InterPro" id="IPR050320">
    <property type="entry name" value="N5-glutamine_MTase"/>
</dbReference>
<keyword evidence="2 8" id="KW-0489">Methyltransferase</keyword>
<dbReference type="InterPro" id="IPR019874">
    <property type="entry name" value="RF_methyltr_PrmC"/>
</dbReference>
<keyword evidence="4" id="KW-0949">S-adenosyl-L-methionine</keyword>
<dbReference type="GO" id="GO:0102559">
    <property type="term" value="F:peptide chain release factor N(5)-glutamine methyltransferase activity"/>
    <property type="evidence" value="ECO:0007669"/>
    <property type="project" value="UniProtKB-EC"/>
</dbReference>
<dbReference type="Pfam" id="PF17827">
    <property type="entry name" value="PrmC_N"/>
    <property type="match status" value="1"/>
</dbReference>
<dbReference type="Gene3D" id="1.10.8.10">
    <property type="entry name" value="DNA helicase RuvA subunit, C-terminal domain"/>
    <property type="match status" value="1"/>
</dbReference>
<dbReference type="GO" id="GO:0032259">
    <property type="term" value="P:methylation"/>
    <property type="evidence" value="ECO:0007669"/>
    <property type="project" value="UniProtKB-KW"/>
</dbReference>
<dbReference type="GO" id="GO:0003676">
    <property type="term" value="F:nucleic acid binding"/>
    <property type="evidence" value="ECO:0007669"/>
    <property type="project" value="InterPro"/>
</dbReference>
<reference evidence="8 9" key="1">
    <citation type="submission" date="2018-04" db="EMBL/GenBank/DDBJ databases">
        <title>Novel Campyloabacter and Helicobacter Species and Strains.</title>
        <authorList>
            <person name="Mannion A.J."/>
            <person name="Shen Z."/>
            <person name="Fox J.G."/>
        </authorList>
    </citation>
    <scope>NUCLEOTIDE SEQUENCE [LARGE SCALE GENOMIC DNA]</scope>
    <source>
        <strain evidence="8 9">MIT 98-6070</strain>
    </source>
</reference>
<accession>A0A3D8I463</accession>
<dbReference type="InterPro" id="IPR004556">
    <property type="entry name" value="HemK-like"/>
</dbReference>
<dbReference type="EC" id="2.1.1.297" evidence="1"/>
<dbReference type="CDD" id="cd02440">
    <property type="entry name" value="AdoMet_MTases"/>
    <property type="match status" value="1"/>
</dbReference>
<comment type="caution">
    <text evidence="8">The sequence shown here is derived from an EMBL/GenBank/DDBJ whole genome shotgun (WGS) entry which is preliminary data.</text>
</comment>
<proteinExistence type="predicted"/>
<dbReference type="InterPro" id="IPR040758">
    <property type="entry name" value="PrmC_N"/>
</dbReference>
<evidence type="ECO:0000256" key="4">
    <source>
        <dbReference type="ARBA" id="ARBA00022691"/>
    </source>
</evidence>
<dbReference type="AlphaFoldDB" id="A0A3D8I463"/>
<evidence type="ECO:0000313" key="9">
    <source>
        <dbReference type="Proteomes" id="UP000256599"/>
    </source>
</evidence>
<evidence type="ECO:0000259" key="7">
    <source>
        <dbReference type="Pfam" id="PF17827"/>
    </source>
</evidence>
<evidence type="ECO:0000256" key="5">
    <source>
        <dbReference type="ARBA" id="ARBA00048391"/>
    </source>
</evidence>
<evidence type="ECO:0000256" key="1">
    <source>
        <dbReference type="ARBA" id="ARBA00012771"/>
    </source>
</evidence>
<dbReference type="InterPro" id="IPR007848">
    <property type="entry name" value="Small_mtfrase_dom"/>
</dbReference>
<dbReference type="PANTHER" id="PTHR18895">
    <property type="entry name" value="HEMK METHYLTRANSFERASE"/>
    <property type="match status" value="1"/>
</dbReference>
<dbReference type="NCBIfam" id="TIGR03534">
    <property type="entry name" value="RF_mod_PrmC"/>
    <property type="match status" value="1"/>
</dbReference>
<feature type="domain" description="Methyltransferase small" evidence="6">
    <location>
        <begin position="116"/>
        <end position="198"/>
    </location>
</feature>
<gene>
    <name evidence="8" type="primary">prmC</name>
    <name evidence="8" type="ORF">CQA63_06465</name>
</gene>
<evidence type="ECO:0000256" key="3">
    <source>
        <dbReference type="ARBA" id="ARBA00022679"/>
    </source>
</evidence>
<protein>
    <recommendedName>
        <fullName evidence="1">peptide chain release factor N(5)-glutamine methyltransferase</fullName>
        <ecNumber evidence="1">2.1.1.297</ecNumber>
    </recommendedName>
</protein>
<dbReference type="PROSITE" id="PS00092">
    <property type="entry name" value="N6_MTASE"/>
    <property type="match status" value="1"/>
</dbReference>
<sequence length="280" mass="31439">MIMKSSIEALLKQGSLELQNVAEELNLKPHFESEILLAFILKKPRVYLHTHTKDSVESPLAEHYLSLIKMRKNGMPIEYITQSASFYGYEFFVNPDVLIPRPETELLIEEARAIIESHNIRSIAEIGIGSGVITTTLARLMPQCHFFATDISLEALNVAKQNIATHAKNANITLQHCSLLPPNAPRFELLVSNPPYIEEGYPISKPLTFEPKVALFGGKDGLDVYREIINLVSNYSNVWLVCEIGYNQKAALEALLKGAKHIHFFKDLSGLDRGFSAYFP</sequence>
<dbReference type="NCBIfam" id="TIGR00536">
    <property type="entry name" value="hemK_fam"/>
    <property type="match status" value="1"/>
</dbReference>
<organism evidence="8 9">
    <name type="scientific">Helicobacter marmotae</name>
    <dbReference type="NCBI Taxonomy" id="152490"/>
    <lineage>
        <taxon>Bacteria</taxon>
        <taxon>Pseudomonadati</taxon>
        <taxon>Campylobacterota</taxon>
        <taxon>Epsilonproteobacteria</taxon>
        <taxon>Campylobacterales</taxon>
        <taxon>Helicobacteraceae</taxon>
        <taxon>Helicobacter</taxon>
    </lineage>
</organism>
<dbReference type="Proteomes" id="UP000256599">
    <property type="component" value="Unassembled WGS sequence"/>
</dbReference>
<dbReference type="OrthoDB" id="9800643at2"/>